<dbReference type="InterPro" id="IPR008266">
    <property type="entry name" value="Tyr_kinase_AS"/>
</dbReference>
<dbReference type="InterPro" id="IPR013098">
    <property type="entry name" value="Ig_I-set"/>
</dbReference>
<dbReference type="Gene3D" id="3.30.200.20">
    <property type="entry name" value="Phosphorylase Kinase, domain 1"/>
    <property type="match status" value="2"/>
</dbReference>
<feature type="compositionally biased region" description="Polar residues" evidence="12">
    <location>
        <begin position="74"/>
        <end position="86"/>
    </location>
</feature>
<feature type="domain" description="Protein kinase" evidence="13">
    <location>
        <begin position="203"/>
        <end position="456"/>
    </location>
</feature>
<dbReference type="InterPro" id="IPR003599">
    <property type="entry name" value="Ig_sub"/>
</dbReference>
<organism evidence="15 16">
    <name type="scientific">Pan troglodytes</name>
    <name type="common">Chimpanzee</name>
    <dbReference type="NCBI Taxonomy" id="9598"/>
    <lineage>
        <taxon>Eukaryota</taxon>
        <taxon>Metazoa</taxon>
        <taxon>Chordata</taxon>
        <taxon>Craniata</taxon>
        <taxon>Vertebrata</taxon>
        <taxon>Euteleostomi</taxon>
        <taxon>Mammalia</taxon>
        <taxon>Eutheria</taxon>
        <taxon>Euarchontoglires</taxon>
        <taxon>Primates</taxon>
        <taxon>Haplorrhini</taxon>
        <taxon>Catarrhini</taxon>
        <taxon>Hominidae</taxon>
        <taxon>Pan</taxon>
    </lineage>
</organism>
<dbReference type="Gene3D" id="1.10.510.10">
    <property type="entry name" value="Transferase(Phosphotransferase) domain 1"/>
    <property type="match status" value="2"/>
</dbReference>
<dbReference type="InterPro" id="IPR008271">
    <property type="entry name" value="Ser/Thr_kinase_AS"/>
</dbReference>
<feature type="region of interest" description="Disordered" evidence="12">
    <location>
        <begin position="512"/>
        <end position="597"/>
    </location>
</feature>
<evidence type="ECO:0000256" key="11">
    <source>
        <dbReference type="PROSITE-ProRule" id="PRU10141"/>
    </source>
</evidence>
<evidence type="ECO:0000256" key="6">
    <source>
        <dbReference type="ARBA" id="ARBA00022741"/>
    </source>
</evidence>
<dbReference type="FunFam" id="3.30.200.20:FF:000424">
    <property type="entry name" value="obscurin isoform X5"/>
    <property type="match status" value="1"/>
</dbReference>
<dbReference type="InterPro" id="IPR036179">
    <property type="entry name" value="Ig-like_dom_sf"/>
</dbReference>
<dbReference type="SUPFAM" id="SSF56112">
    <property type="entry name" value="Protein kinase-like (PK-like)"/>
    <property type="match status" value="2"/>
</dbReference>
<dbReference type="CDD" id="cd14107">
    <property type="entry name" value="STKc_obscurin_rpt1"/>
    <property type="match status" value="1"/>
</dbReference>
<keyword evidence="4" id="KW-0808">Transferase</keyword>
<dbReference type="PANTHER" id="PTHR24342">
    <property type="entry name" value="SERINE/THREONINE-PROTEIN KINASE 17"/>
    <property type="match status" value="1"/>
</dbReference>
<feature type="domain" description="Protein kinase" evidence="13">
    <location>
        <begin position="1305"/>
        <end position="1551"/>
    </location>
</feature>
<keyword evidence="5" id="KW-0677">Repeat</keyword>
<dbReference type="FunFam" id="1.10.510.10:FF:000519">
    <property type="entry name" value="Obscurin, cytoskeletal calmodulin and titin-interacting RhoGEF"/>
    <property type="match status" value="1"/>
</dbReference>
<dbReference type="Proteomes" id="UP000236370">
    <property type="component" value="Unassembled WGS sequence"/>
</dbReference>
<feature type="domain" description="Ig-like" evidence="14">
    <location>
        <begin position="1193"/>
        <end position="1271"/>
    </location>
</feature>
<dbReference type="PROSITE" id="PS00108">
    <property type="entry name" value="PROTEIN_KINASE_ST"/>
    <property type="match status" value="1"/>
</dbReference>
<dbReference type="PANTHER" id="PTHR24342:SF14">
    <property type="entry name" value="DEATH-ASSOCIATED PROTEIN KINASE DAPK-1"/>
    <property type="match status" value="1"/>
</dbReference>
<dbReference type="InterPro" id="IPR017441">
    <property type="entry name" value="Protein_kinase_ATP_BS"/>
</dbReference>
<evidence type="ECO:0000256" key="10">
    <source>
        <dbReference type="ARBA" id="ARBA00023319"/>
    </source>
</evidence>
<keyword evidence="2" id="KW-0723">Serine/threonine-protein kinase</keyword>
<evidence type="ECO:0000256" key="2">
    <source>
        <dbReference type="ARBA" id="ARBA00022527"/>
    </source>
</evidence>
<protein>
    <submittedName>
        <fullName evidence="15">OBSCN isoform 17</fullName>
    </submittedName>
</protein>
<keyword evidence="3" id="KW-0597">Phosphoprotein</keyword>
<dbReference type="InterPro" id="IPR003598">
    <property type="entry name" value="Ig_sub2"/>
</dbReference>
<feature type="region of interest" description="Disordered" evidence="12">
    <location>
        <begin position="47"/>
        <end position="94"/>
    </location>
</feature>
<evidence type="ECO:0000256" key="8">
    <source>
        <dbReference type="ARBA" id="ARBA00022840"/>
    </source>
</evidence>
<feature type="region of interest" description="Disordered" evidence="12">
    <location>
        <begin position="1"/>
        <end position="33"/>
    </location>
</feature>
<dbReference type="GO" id="GO:0004674">
    <property type="term" value="F:protein serine/threonine kinase activity"/>
    <property type="evidence" value="ECO:0007669"/>
    <property type="project" value="UniProtKB-KW"/>
</dbReference>
<reference evidence="15 16" key="1">
    <citation type="submission" date="2017-12" db="EMBL/GenBank/DDBJ databases">
        <title>High-resolution comparative analysis of great ape genomes.</title>
        <authorList>
            <person name="Pollen A."/>
            <person name="Hastie A."/>
            <person name="Hormozdiari F."/>
            <person name="Dougherty M."/>
            <person name="Liu R."/>
            <person name="Chaisson M."/>
            <person name="Hoppe E."/>
            <person name="Hill C."/>
            <person name="Pang A."/>
            <person name="Hillier L."/>
            <person name="Baker C."/>
            <person name="Armstrong J."/>
            <person name="Shendure J."/>
            <person name="Paten B."/>
            <person name="Wilson R."/>
            <person name="Chao H."/>
            <person name="Schneider V."/>
            <person name="Ventura M."/>
            <person name="Kronenberg Z."/>
            <person name="Murali S."/>
            <person name="Gordon D."/>
            <person name="Cantsilieris S."/>
            <person name="Munson K."/>
            <person name="Nelson B."/>
            <person name="Raja A."/>
            <person name="Underwood J."/>
            <person name="Diekhans M."/>
            <person name="Fiddes I."/>
            <person name="Haussler D."/>
            <person name="Eichler E."/>
        </authorList>
    </citation>
    <scope>NUCLEOTIDE SEQUENCE [LARGE SCALE GENOMIC DNA]</scope>
    <source>
        <strain evidence="15">Yerkes chimp pedigree #C0471</strain>
    </source>
</reference>
<dbReference type="PROSITE" id="PS50011">
    <property type="entry name" value="PROTEIN_KINASE_DOM"/>
    <property type="match status" value="2"/>
</dbReference>
<gene>
    <name evidence="15" type="ORF">CK820_G0053397</name>
</gene>
<keyword evidence="10" id="KW-0393">Immunoglobulin domain</keyword>
<feature type="compositionally biased region" description="Polar residues" evidence="12">
    <location>
        <begin position="889"/>
        <end position="901"/>
    </location>
</feature>
<proteinExistence type="inferred from homology"/>
<name>A0A2J8ITD3_PANTR</name>
<dbReference type="InterPro" id="IPR007110">
    <property type="entry name" value="Ig-like_dom"/>
</dbReference>
<dbReference type="FunFam" id="2.60.40.10:FF:001314">
    <property type="entry name" value="Obscurin, cytoskeletal calmodulin and titin-interacting RhoGEF"/>
    <property type="match status" value="1"/>
</dbReference>
<dbReference type="PROSITE" id="PS50835">
    <property type="entry name" value="IG_LIKE"/>
    <property type="match status" value="2"/>
</dbReference>
<keyword evidence="6 11" id="KW-0547">Nucleotide-binding</keyword>
<feature type="binding site" evidence="11">
    <location>
        <position position="232"/>
    </location>
    <ligand>
        <name>ATP</name>
        <dbReference type="ChEBI" id="CHEBI:30616"/>
    </ligand>
</feature>
<evidence type="ECO:0000256" key="4">
    <source>
        <dbReference type="ARBA" id="ARBA00022679"/>
    </source>
</evidence>
<dbReference type="FunFam" id="1.10.510.10:FF:000912">
    <property type="entry name" value="obscurin isoform X1"/>
    <property type="match status" value="1"/>
</dbReference>
<dbReference type="Pfam" id="PF07679">
    <property type="entry name" value="I-set"/>
    <property type="match status" value="1"/>
</dbReference>
<comment type="caution">
    <text evidence="15">The sequence shown here is derived from an EMBL/GenBank/DDBJ whole genome shotgun (WGS) entry which is preliminary data.</text>
</comment>
<sequence length="1551" mass="168096">MGFLETPPQAAAIPDPWASPPLHSFAPSTDTTLERADQEITSVLKRLLGPKAPGPSTGDLTGPGPCPRGAPALQETSSQPPVTRTSEAPGPPSMQVTIEDVQAQTGGTAQFEAIIEGDPQPSVTWYKDSVQLVDSTRLSQQQEGTTYSLVLRHVASKDAGVYTCLAQNAGGQVLCKAELLVLGGDNELDSEKQSHRRKLHSFYEVKEEIGRGVFGFVKRVQHKGNKILCAAKFIPLRSRTRAQAYRERDILAALSHPLVTGLLDQFETRKTLILILELCSSEELLDRLFRKGVVTEAEVKVYIQQLVEGLHYLHSHGVLHLDIKPSNILMVHPAREDIKICDFGFAQNITPAELQFSQYGSPEFVSPEIIQQNPVSEASDIWAMGVISYLSLTCSSPFAGESDRATLLNVLEGRVSWSSPMAAHLSEDAKDFIKATLQRAPQARPSAAQCLSHPWFLKSMPAEEAHFINTKQLKFLLARSRWQRCLMSYKSILVMRSIPELLQGPPDSPSLGVARHLCRDTGGSSSSSSSSDNELAPFARAKSLPPSPVTHSPLLHPRGFLRPSASLPEEAEAGEHSTEAPAPPASPEGARPPAAQGCVPRHSVIRSLFYQQAGESPEHGALALGSRRHPARRRHLLKGGYIAGALPGLREPLMEHRVLEEQATLLAKALSFETAPRLPASGTHLAPGHSHSLEHESPSTPRPSSKAFGEAQRLPSAPSGGAPIRDMGHTQGSKQLPSTGGHPGTAQPERPSPDSPWGQPAPFCHPKQGSAPQEGCSPHPAVVPCPPGSFPPGSCKEAPLVPSSPFLGQPQAPPAPAKASPPLDSKMGPGDISLPGRPKPGPCSSPGSASQASSSQVSSLRVGSSQVGTEPGPSLDAEGWSQEAEDLSDSTPTLQRPQEQATMRKFSLGGRGGYAGVAGYGTFAFGGDAGGMLGQGPMWARIAWAVSQSEEEEQEEARAESQSEEQQEEARAESPLPQVSARPVPEVGRAPARSSPEPTPWEDIGQVSLVQIRDLSGDAEAADTISLDISEVDPAYLNLSDLYDIKYLPFEFMIFRKVPKSAQPEPPSPMAEEELAEFPEPTWPWPGELGPHAGLEITEEPEDVDALLAEAAVGRKRKWSSPSRSLFHFPGRHLPLDEPAELGLRERVKASVEHISRILKGRPEGLEKEGPPRKKPGLASFRLSGLKSWDRAPTFLRELSDETVVLGQSVTLACQVSAQPAAQATWSKGGSWTTLASDIFDCCYLTSKLSRGGTYTFRTACVSKAGMGPYSSPSEQVLLGGPSHLASEEESQGRSAQPLPSTKTFAFQTQIRRGRFSVVRQCWEKASGRALAAKIIPYHPKDKTAVLREYEALKGLRHPHLAQLHAAYLSPRHLVLILELCSGPELLPCLAERASYSESEVKDYLWQMLSATQYLHNQHILHLDLRSENMIITEYNLLKVVDLGNAQSLSQEKVLPSEKFKDYLETMAPELLEGQGAVPQTDIWAIGVTAFIMGRPCASSCLQCPWLTEEGPACSRPAPVTFPTARLRVFVRNREKRRALLYKRHNLAQVR</sequence>
<dbReference type="InterPro" id="IPR013783">
    <property type="entry name" value="Ig-like_fold"/>
</dbReference>
<evidence type="ECO:0000256" key="3">
    <source>
        <dbReference type="ARBA" id="ARBA00022553"/>
    </source>
</evidence>
<feature type="domain" description="Ig-like" evidence="14">
    <location>
        <begin position="92"/>
        <end position="180"/>
    </location>
</feature>
<accession>A0A2J8ITD3</accession>
<dbReference type="Pfam" id="PF00069">
    <property type="entry name" value="Pkinase"/>
    <property type="match status" value="2"/>
</dbReference>
<evidence type="ECO:0000256" key="7">
    <source>
        <dbReference type="ARBA" id="ARBA00022777"/>
    </source>
</evidence>
<dbReference type="SUPFAM" id="SSF48726">
    <property type="entry name" value="Immunoglobulin"/>
    <property type="match status" value="2"/>
</dbReference>
<feature type="compositionally biased region" description="Low complexity" evidence="12">
    <location>
        <begin position="844"/>
        <end position="868"/>
    </location>
</feature>
<evidence type="ECO:0000256" key="9">
    <source>
        <dbReference type="ARBA" id="ARBA00023157"/>
    </source>
</evidence>
<dbReference type="InterPro" id="IPR000719">
    <property type="entry name" value="Prot_kinase_dom"/>
</dbReference>
<dbReference type="SMART" id="SM00220">
    <property type="entry name" value="S_TKc"/>
    <property type="match status" value="2"/>
</dbReference>
<comment type="similarity">
    <text evidence="1">Belongs to the protein kinase superfamily. CAMK Ser/Thr protein kinase family.</text>
</comment>
<evidence type="ECO:0000256" key="5">
    <source>
        <dbReference type="ARBA" id="ARBA00022737"/>
    </source>
</evidence>
<dbReference type="InterPro" id="IPR011009">
    <property type="entry name" value="Kinase-like_dom_sf"/>
</dbReference>
<evidence type="ECO:0000256" key="1">
    <source>
        <dbReference type="ARBA" id="ARBA00006692"/>
    </source>
</evidence>
<evidence type="ECO:0000259" key="13">
    <source>
        <dbReference type="PROSITE" id="PS50011"/>
    </source>
</evidence>
<dbReference type="SMART" id="SM00408">
    <property type="entry name" value="IGc2"/>
    <property type="match status" value="2"/>
</dbReference>
<keyword evidence="9" id="KW-1015">Disulfide bond</keyword>
<feature type="region of interest" description="Disordered" evidence="12">
    <location>
        <begin position="678"/>
        <end position="905"/>
    </location>
</feature>
<keyword evidence="7" id="KW-0418">Kinase</keyword>
<dbReference type="GO" id="GO:0005524">
    <property type="term" value="F:ATP binding"/>
    <property type="evidence" value="ECO:0007669"/>
    <property type="project" value="UniProtKB-UniRule"/>
</dbReference>
<dbReference type="SMART" id="SM00409">
    <property type="entry name" value="IG"/>
    <property type="match status" value="2"/>
</dbReference>
<dbReference type="PROSITE" id="PS00107">
    <property type="entry name" value="PROTEIN_KINASE_ATP"/>
    <property type="match status" value="1"/>
</dbReference>
<dbReference type="EMBL" id="NBAG03000600">
    <property type="protein sequence ID" value="PNI13775.1"/>
    <property type="molecule type" value="Genomic_DNA"/>
</dbReference>
<dbReference type="PROSITE" id="PS00109">
    <property type="entry name" value="PROTEIN_KINASE_TYR"/>
    <property type="match status" value="1"/>
</dbReference>
<keyword evidence="8 11" id="KW-0067">ATP-binding</keyword>
<evidence type="ECO:0000313" key="16">
    <source>
        <dbReference type="Proteomes" id="UP000236370"/>
    </source>
</evidence>
<evidence type="ECO:0000259" key="14">
    <source>
        <dbReference type="PROSITE" id="PS50835"/>
    </source>
</evidence>
<evidence type="ECO:0000313" key="15">
    <source>
        <dbReference type="EMBL" id="PNI13775.1"/>
    </source>
</evidence>
<feature type="region of interest" description="Disordered" evidence="12">
    <location>
        <begin position="946"/>
        <end position="1004"/>
    </location>
</feature>
<evidence type="ECO:0000256" key="12">
    <source>
        <dbReference type="SAM" id="MobiDB-lite"/>
    </source>
</evidence>
<dbReference type="Gene3D" id="2.60.40.10">
    <property type="entry name" value="Immunoglobulins"/>
    <property type="match status" value="2"/>
</dbReference>
<dbReference type="FunFam" id="3.30.200.20:FF:000501">
    <property type="entry name" value="Obscurin isoform B"/>
    <property type="match status" value="1"/>
</dbReference>
<feature type="compositionally biased region" description="Pro residues" evidence="12">
    <location>
        <begin position="781"/>
        <end position="790"/>
    </location>
</feature>